<dbReference type="GO" id="GO:0045454">
    <property type="term" value="P:cell redox homeostasis"/>
    <property type="evidence" value="ECO:0007669"/>
    <property type="project" value="InterPro"/>
</dbReference>
<keyword evidence="11" id="KW-1185">Reference proteome</keyword>
<keyword evidence="3" id="KW-0547">Nucleotide-binding</keyword>
<dbReference type="Pfam" id="PF00664">
    <property type="entry name" value="ABC_membrane"/>
    <property type="match status" value="1"/>
</dbReference>
<dbReference type="GO" id="GO:0005886">
    <property type="term" value="C:plasma membrane"/>
    <property type="evidence" value="ECO:0007669"/>
    <property type="project" value="UniProtKB-SubCell"/>
</dbReference>
<dbReference type="PANTHER" id="PTHR24221:SF654">
    <property type="entry name" value="ATP-BINDING CASSETTE SUB-FAMILY B MEMBER 6"/>
    <property type="match status" value="1"/>
</dbReference>
<dbReference type="PROSITE" id="PS00211">
    <property type="entry name" value="ABC_TRANSPORTER_1"/>
    <property type="match status" value="1"/>
</dbReference>
<dbReference type="Proteomes" id="UP000617426">
    <property type="component" value="Unassembled WGS sequence"/>
</dbReference>
<dbReference type="AlphaFoldDB" id="A0A923IXU3"/>
<dbReference type="InterPro" id="IPR017871">
    <property type="entry name" value="ABC_transporter-like_CS"/>
</dbReference>
<comment type="caution">
    <text evidence="10">The sequence shown here is derived from an EMBL/GenBank/DDBJ whole genome shotgun (WGS) entry which is preliminary data.</text>
</comment>
<feature type="transmembrane region" description="Helical" evidence="7">
    <location>
        <begin position="26"/>
        <end position="52"/>
    </location>
</feature>
<dbReference type="InterPro" id="IPR014223">
    <property type="entry name" value="ABC_CydC/D"/>
</dbReference>
<keyword evidence="5 7" id="KW-1133">Transmembrane helix</keyword>
<dbReference type="GO" id="GO:0140359">
    <property type="term" value="F:ABC-type transporter activity"/>
    <property type="evidence" value="ECO:0007669"/>
    <property type="project" value="InterPro"/>
</dbReference>
<evidence type="ECO:0000256" key="4">
    <source>
        <dbReference type="ARBA" id="ARBA00022840"/>
    </source>
</evidence>
<feature type="transmembrane region" description="Helical" evidence="7">
    <location>
        <begin position="137"/>
        <end position="159"/>
    </location>
</feature>
<dbReference type="Pfam" id="PF00005">
    <property type="entry name" value="ABC_tran"/>
    <property type="match status" value="1"/>
</dbReference>
<keyword evidence="2 7" id="KW-0812">Transmembrane</keyword>
<dbReference type="InterPro" id="IPR003593">
    <property type="entry name" value="AAA+_ATPase"/>
</dbReference>
<feature type="transmembrane region" description="Helical" evidence="7">
    <location>
        <begin position="165"/>
        <end position="184"/>
    </location>
</feature>
<dbReference type="PROSITE" id="PS50929">
    <property type="entry name" value="ABC_TM1F"/>
    <property type="match status" value="1"/>
</dbReference>
<dbReference type="InterPro" id="IPR003439">
    <property type="entry name" value="ABC_transporter-like_ATP-bd"/>
</dbReference>
<evidence type="ECO:0000256" key="3">
    <source>
        <dbReference type="ARBA" id="ARBA00022741"/>
    </source>
</evidence>
<evidence type="ECO:0000313" key="10">
    <source>
        <dbReference type="EMBL" id="MBB6334490.1"/>
    </source>
</evidence>
<accession>A0A923IXU3</accession>
<feature type="domain" description="ABC transmembrane type-1" evidence="9">
    <location>
        <begin position="27"/>
        <end position="310"/>
    </location>
</feature>
<evidence type="ECO:0000256" key="5">
    <source>
        <dbReference type="ARBA" id="ARBA00022989"/>
    </source>
</evidence>
<evidence type="ECO:0000259" key="8">
    <source>
        <dbReference type="PROSITE" id="PS50893"/>
    </source>
</evidence>
<gene>
    <name evidence="10" type="ORF">HD592_001055</name>
</gene>
<dbReference type="NCBIfam" id="TIGR02868">
    <property type="entry name" value="CydC"/>
    <property type="match status" value="1"/>
</dbReference>
<evidence type="ECO:0000313" key="11">
    <source>
        <dbReference type="Proteomes" id="UP000617426"/>
    </source>
</evidence>
<protein>
    <submittedName>
        <fullName evidence="10">ATP-binding cassette subfamily C protein CydC</fullName>
    </submittedName>
</protein>
<dbReference type="RefSeq" id="WP_184452393.1">
    <property type="nucleotide sequence ID" value="NZ_JACHMK010000001.1"/>
</dbReference>
<proteinExistence type="predicted"/>
<dbReference type="SUPFAM" id="SSF52540">
    <property type="entry name" value="P-loop containing nucleoside triphosphate hydrolases"/>
    <property type="match status" value="1"/>
</dbReference>
<dbReference type="Gene3D" id="1.20.1560.10">
    <property type="entry name" value="ABC transporter type 1, transmembrane domain"/>
    <property type="match status" value="1"/>
</dbReference>
<feature type="transmembrane region" description="Helical" evidence="7">
    <location>
        <begin position="58"/>
        <end position="80"/>
    </location>
</feature>
<keyword evidence="4 10" id="KW-0067">ATP-binding</keyword>
<evidence type="ECO:0000256" key="7">
    <source>
        <dbReference type="SAM" id="Phobius"/>
    </source>
</evidence>
<dbReference type="GO" id="GO:0034040">
    <property type="term" value="F:ATPase-coupled lipid transmembrane transporter activity"/>
    <property type="evidence" value="ECO:0007669"/>
    <property type="project" value="TreeGrafter"/>
</dbReference>
<dbReference type="EMBL" id="JACHMK010000001">
    <property type="protein sequence ID" value="MBB6334490.1"/>
    <property type="molecule type" value="Genomic_DNA"/>
</dbReference>
<dbReference type="PROSITE" id="PS50893">
    <property type="entry name" value="ABC_TRANSPORTER_2"/>
    <property type="match status" value="1"/>
</dbReference>
<comment type="subcellular location">
    <subcellularLocation>
        <location evidence="1">Cell membrane</location>
        <topology evidence="1">Multi-pass membrane protein</topology>
    </subcellularLocation>
</comment>
<dbReference type="GO" id="GO:0034775">
    <property type="term" value="P:glutathione transmembrane transport"/>
    <property type="evidence" value="ECO:0007669"/>
    <property type="project" value="InterPro"/>
</dbReference>
<dbReference type="InterPro" id="IPR011527">
    <property type="entry name" value="ABC1_TM_dom"/>
</dbReference>
<evidence type="ECO:0000256" key="6">
    <source>
        <dbReference type="ARBA" id="ARBA00023136"/>
    </source>
</evidence>
<evidence type="ECO:0000256" key="1">
    <source>
        <dbReference type="ARBA" id="ARBA00004651"/>
    </source>
</evidence>
<name>A0A923IXU3_9ACTO</name>
<dbReference type="SUPFAM" id="SSF90123">
    <property type="entry name" value="ABC transporter transmembrane region"/>
    <property type="match status" value="1"/>
</dbReference>
<dbReference type="Gene3D" id="3.40.50.300">
    <property type="entry name" value="P-loop containing nucleotide triphosphate hydrolases"/>
    <property type="match status" value="1"/>
</dbReference>
<dbReference type="GO" id="GO:0016887">
    <property type="term" value="F:ATP hydrolysis activity"/>
    <property type="evidence" value="ECO:0007669"/>
    <property type="project" value="InterPro"/>
</dbReference>
<feature type="domain" description="ABC transporter" evidence="8">
    <location>
        <begin position="341"/>
        <end position="574"/>
    </location>
</feature>
<evidence type="ECO:0000256" key="2">
    <source>
        <dbReference type="ARBA" id="ARBA00022692"/>
    </source>
</evidence>
<dbReference type="SMART" id="SM00382">
    <property type="entry name" value="AAA"/>
    <property type="match status" value="1"/>
</dbReference>
<dbReference type="InterPro" id="IPR039421">
    <property type="entry name" value="Type_1_exporter"/>
</dbReference>
<dbReference type="PANTHER" id="PTHR24221">
    <property type="entry name" value="ATP-BINDING CASSETTE SUB-FAMILY B"/>
    <property type="match status" value="1"/>
</dbReference>
<dbReference type="InterPro" id="IPR036640">
    <property type="entry name" value="ABC1_TM_sf"/>
</dbReference>
<evidence type="ECO:0000259" key="9">
    <source>
        <dbReference type="PROSITE" id="PS50929"/>
    </source>
</evidence>
<sequence>MKILTDPERAALRRIIPLLEVDKKGFALSVLLGSGALGAAIALSATAAWLIARASEHPPVLFLTVAAVSVRLFGVSRAVLRYCQRLASHRVALEGMDSLRQNLYRILSMQRIDTLTSIKRGDLLARTGRDVDDVGDLVVKTFLPVIVAAVVALGTVIGIGLVSPASGLVLALSLLISGALAPLLSSRAARIAQIDTTEARTQLAAHTLALLEGASELQVAGRIDEVRSAIADSESRLVDASNRAARLAALAAGIDRAAMGVAVVAALLIGIPSTSGGLVAPVMLAVLVLTPLASFEGTAELAPAMVQLVRSANAAARIDELLAHDAPVGTHPVPASTAPTLSARGLAIGWPEGPVLAEGIDLDLEPGRSLALVGPSGIGKTTLAFTLAGLIPAKAGAVTIGGTDVWAAERTDLSRLLTVTAEDAHVFASTVLENLRVANGALSEDEAEALLRRAGLEQWIDALPAGVHTPIGSQGTTVSGGERRRLLIARALASPAPLLILDEAGEHLDASTADALIADVLSDAERGILLISHRLSALENADEIIVLGPGPDGPARILDRGAHAELAERSAPYRWALAQEDEQ</sequence>
<keyword evidence="6 7" id="KW-0472">Membrane</keyword>
<dbReference type="InterPro" id="IPR027417">
    <property type="entry name" value="P-loop_NTPase"/>
</dbReference>
<reference evidence="10" key="1">
    <citation type="submission" date="2020-08" db="EMBL/GenBank/DDBJ databases">
        <title>Sequencing the genomes of 1000 actinobacteria strains.</title>
        <authorList>
            <person name="Klenk H.-P."/>
        </authorList>
    </citation>
    <scope>NUCLEOTIDE SEQUENCE</scope>
    <source>
        <strain evidence="10">DSM 10695</strain>
    </source>
</reference>
<dbReference type="GO" id="GO:0005524">
    <property type="term" value="F:ATP binding"/>
    <property type="evidence" value="ECO:0007669"/>
    <property type="project" value="UniProtKB-KW"/>
</dbReference>
<organism evidence="10 11">
    <name type="scientific">Schaalia hyovaginalis</name>
    <dbReference type="NCBI Taxonomy" id="29316"/>
    <lineage>
        <taxon>Bacteria</taxon>
        <taxon>Bacillati</taxon>
        <taxon>Actinomycetota</taxon>
        <taxon>Actinomycetes</taxon>
        <taxon>Actinomycetales</taxon>
        <taxon>Actinomycetaceae</taxon>
        <taxon>Schaalia</taxon>
    </lineage>
</organism>